<feature type="region of interest" description="Disordered" evidence="3">
    <location>
        <begin position="57"/>
        <end position="81"/>
    </location>
</feature>
<feature type="domain" description="PDZ" evidence="5">
    <location>
        <begin position="86"/>
        <end position="180"/>
    </location>
</feature>
<reference evidence="6" key="1">
    <citation type="submission" date="2020-11" db="EMBL/GenBank/DDBJ databases">
        <authorList>
            <person name="Tran Van P."/>
        </authorList>
    </citation>
    <scope>NUCLEOTIDE SEQUENCE</scope>
</reference>
<organism evidence="6">
    <name type="scientific">Timema douglasi</name>
    <name type="common">Walking stick</name>
    <dbReference type="NCBI Taxonomy" id="61478"/>
    <lineage>
        <taxon>Eukaryota</taxon>
        <taxon>Metazoa</taxon>
        <taxon>Ecdysozoa</taxon>
        <taxon>Arthropoda</taxon>
        <taxon>Hexapoda</taxon>
        <taxon>Insecta</taxon>
        <taxon>Pterygota</taxon>
        <taxon>Neoptera</taxon>
        <taxon>Polyneoptera</taxon>
        <taxon>Phasmatodea</taxon>
        <taxon>Timematodea</taxon>
        <taxon>Timematoidea</taxon>
        <taxon>Timematidae</taxon>
        <taxon>Timema</taxon>
    </lineage>
</organism>
<comment type="subcellular location">
    <subcellularLocation>
        <location evidence="2">Synapse</location>
    </subcellularLocation>
</comment>
<dbReference type="EMBL" id="OA565124">
    <property type="protein sequence ID" value="CAD7196351.1"/>
    <property type="molecule type" value="Genomic_DNA"/>
</dbReference>
<dbReference type="InterPro" id="IPR000008">
    <property type="entry name" value="C2_dom"/>
</dbReference>
<dbReference type="Gene3D" id="2.30.42.10">
    <property type="match status" value="1"/>
</dbReference>
<dbReference type="PROSITE" id="PS50106">
    <property type="entry name" value="PDZ"/>
    <property type="match status" value="1"/>
</dbReference>
<keyword evidence="1" id="KW-0770">Synapse</keyword>
<dbReference type="PROSITE" id="PS50004">
    <property type="entry name" value="C2"/>
    <property type="match status" value="1"/>
</dbReference>
<dbReference type="GO" id="GO:0016020">
    <property type="term" value="C:membrane"/>
    <property type="evidence" value="ECO:0007669"/>
    <property type="project" value="InterPro"/>
</dbReference>
<dbReference type="Pfam" id="PF00595">
    <property type="entry name" value="PDZ"/>
    <property type="match status" value="1"/>
</dbReference>
<dbReference type="InterPro" id="IPR001478">
    <property type="entry name" value="PDZ"/>
</dbReference>
<sequence>MWIEDGRFHIVLPLDSGKQRYYDKMKQNSLQPFTYDSRSNQESSRRSQTIQHITQSQEEKQKEERNNGAQDITQQTTSNTVHHVRRLLLKRDPNDRSVGGNGLGMRVIGGKEIPNSGGKLGTYVTRIYQGGVADKLRVIKEGDRLLEWNGVSLTGKTFEEVQRVVSLSEGKIDIVVESGKPSTSLELSCTSLTTLDKSNYDKIDYNGNKRMLSFEETLNEKHSDEIKKHIRDCGIRTSSSEEREEFEAQTLDTAELHKGEIQLQVCYDKNAQILYVIVKKARNLKCVEGVPPDSLVNVYLLPERINEQQRRTQVLSRTCDPEWNETLVYENVSQDQLISRFLELTVWNYAKSTTIKFLGGILIDLTAEVHSVPHQMSWAWSISGSFFRTGSGFLSLNGTDPNVVTEEARWYALQDGPTLQKSMSNSGSVHHVEESRMWREERYNVGPSLWRGSKLPKTTRTSSHANIGGRVLDACQPSTLHTMRPTIKNPALEGN</sequence>
<dbReference type="CDD" id="cd06714">
    <property type="entry name" value="PDZ_RIM-like"/>
    <property type="match status" value="1"/>
</dbReference>
<dbReference type="GO" id="GO:0006887">
    <property type="term" value="P:exocytosis"/>
    <property type="evidence" value="ECO:0007669"/>
    <property type="project" value="InterPro"/>
</dbReference>
<dbReference type="Pfam" id="PF00168">
    <property type="entry name" value="C2"/>
    <property type="match status" value="1"/>
</dbReference>
<dbReference type="SUPFAM" id="SSF50156">
    <property type="entry name" value="PDZ domain-like"/>
    <property type="match status" value="1"/>
</dbReference>
<gene>
    <name evidence="6" type="ORF">TDIB3V08_LOCUS2702</name>
</gene>
<accession>A0A7R8Z510</accession>
<dbReference type="SUPFAM" id="SSF49562">
    <property type="entry name" value="C2 domain (Calcium/lipid-binding domain, CaLB)"/>
    <property type="match status" value="1"/>
</dbReference>
<dbReference type="GO" id="GO:0045202">
    <property type="term" value="C:synapse"/>
    <property type="evidence" value="ECO:0007669"/>
    <property type="project" value="UniProtKB-SubCell"/>
</dbReference>
<evidence type="ECO:0000259" key="4">
    <source>
        <dbReference type="PROSITE" id="PS50004"/>
    </source>
</evidence>
<dbReference type="InterPro" id="IPR036034">
    <property type="entry name" value="PDZ_sf"/>
</dbReference>
<evidence type="ECO:0000313" key="6">
    <source>
        <dbReference type="EMBL" id="CAD7196351.1"/>
    </source>
</evidence>
<name>A0A7R8Z510_TIMDO</name>
<proteinExistence type="predicted"/>
<dbReference type="SMART" id="SM00239">
    <property type="entry name" value="C2"/>
    <property type="match status" value="1"/>
</dbReference>
<feature type="compositionally biased region" description="Polar residues" evidence="3">
    <location>
        <begin position="67"/>
        <end position="81"/>
    </location>
</feature>
<dbReference type="Gene3D" id="2.60.40.150">
    <property type="entry name" value="C2 domain"/>
    <property type="match status" value="1"/>
</dbReference>
<feature type="compositionally biased region" description="Basic and acidic residues" evidence="3">
    <location>
        <begin position="57"/>
        <end position="66"/>
    </location>
</feature>
<dbReference type="SMART" id="SM00228">
    <property type="entry name" value="PDZ"/>
    <property type="match status" value="1"/>
</dbReference>
<dbReference type="PANTHER" id="PTHR12157:SF21">
    <property type="entry name" value="RAB3 INTERACTING MOLECULE, ISOFORM F"/>
    <property type="match status" value="1"/>
</dbReference>
<dbReference type="GO" id="GO:0031267">
    <property type="term" value="F:small GTPase binding"/>
    <property type="evidence" value="ECO:0007669"/>
    <property type="project" value="InterPro"/>
</dbReference>
<protein>
    <submittedName>
        <fullName evidence="6">Uncharacterized protein</fullName>
    </submittedName>
</protein>
<dbReference type="InterPro" id="IPR039032">
    <property type="entry name" value="Rim-like"/>
</dbReference>
<dbReference type="AlphaFoldDB" id="A0A7R8Z510"/>
<dbReference type="InterPro" id="IPR035892">
    <property type="entry name" value="C2_domain_sf"/>
</dbReference>
<evidence type="ECO:0000256" key="2">
    <source>
        <dbReference type="ARBA" id="ARBA00034103"/>
    </source>
</evidence>
<evidence type="ECO:0000256" key="3">
    <source>
        <dbReference type="SAM" id="MobiDB-lite"/>
    </source>
</evidence>
<evidence type="ECO:0000259" key="5">
    <source>
        <dbReference type="PROSITE" id="PS50106"/>
    </source>
</evidence>
<evidence type="ECO:0000256" key="1">
    <source>
        <dbReference type="ARBA" id="ARBA00023018"/>
    </source>
</evidence>
<dbReference type="PANTHER" id="PTHR12157">
    <property type="entry name" value="REGULATING SYNAPTIC MEMBRANE EXOCYTOSIS PROTEIN"/>
    <property type="match status" value="1"/>
</dbReference>
<feature type="domain" description="C2" evidence="4">
    <location>
        <begin position="257"/>
        <end position="379"/>
    </location>
</feature>